<keyword evidence="1" id="KW-0805">Transcription regulation</keyword>
<evidence type="ECO:0000256" key="1">
    <source>
        <dbReference type="ARBA" id="ARBA00023015"/>
    </source>
</evidence>
<dbReference type="SUPFAM" id="SSF46689">
    <property type="entry name" value="Homeodomain-like"/>
    <property type="match status" value="1"/>
</dbReference>
<keyword evidence="4" id="KW-0472">Membrane</keyword>
<dbReference type="SMART" id="SM00028">
    <property type="entry name" value="TPR"/>
    <property type="match status" value="3"/>
</dbReference>
<feature type="transmembrane region" description="Helical" evidence="4">
    <location>
        <begin position="348"/>
        <end position="368"/>
    </location>
</feature>
<dbReference type="Gene3D" id="1.25.40.10">
    <property type="entry name" value="Tetratricopeptide repeat domain"/>
    <property type="match status" value="1"/>
</dbReference>
<keyword evidence="4" id="KW-0812">Transmembrane</keyword>
<evidence type="ECO:0000313" key="7">
    <source>
        <dbReference type="Proteomes" id="UP001212170"/>
    </source>
</evidence>
<keyword evidence="2" id="KW-0238">DNA-binding</keyword>
<dbReference type="RefSeq" id="WP_271336206.1">
    <property type="nucleotide sequence ID" value="NZ_JAMZNK010000017.1"/>
</dbReference>
<dbReference type="Pfam" id="PF12833">
    <property type="entry name" value="HTH_18"/>
    <property type="match status" value="1"/>
</dbReference>
<dbReference type="InterPro" id="IPR009057">
    <property type="entry name" value="Homeodomain-like_sf"/>
</dbReference>
<sequence>MNKIFSCLDVKWSPIVFNVIILFTLTMNKGLAQKKVSFDSIIYHTSVDLASKNSTKAMQTADSLYTHSIDPVQKVKSIMLMADLQKNVGDFKKAIDYAIAADTIAESNSLYEWQVRISGFLSAQYRTIGLKEQSLLSLKKVLVIIVKIKKTNTKNQLYSIVNQQIARYSIDDENYLEAISHLDKSSLYIDRMKNSKAKFFNAATNNYMLGQSFLGLKNYKVARKYYDAALLILNMNNTAQEGTILSGFIYSDIGRIYFEKKDLQNAELNYSKALVVAVNSDFLNLQEEIYYNFAVYYENNNDVENYKHYSKLYENVQFKIMNANKEGANNIINRLQDKQTKLFEKQKVIIMLFIIGVSILLVIIFVIVRRKIADIRKFKEIIHKIENVSLTPKKTSYLTDEEDVGKKDLMSKETEMLLLKKLQKFEEKNTFTNNHISLSSLSSKFDINSKYLSYVINKHKGMDFYNYINTLRIYYIIKKMESDPIYLSYKISYLAEECGFSSHSKFASIFKSTIGMSPSTFMEYLVKKKAV</sequence>
<keyword evidence="4" id="KW-1133">Transmembrane helix</keyword>
<dbReference type="InterPro" id="IPR011990">
    <property type="entry name" value="TPR-like_helical_dom_sf"/>
</dbReference>
<feature type="domain" description="HTH araC/xylS-type" evidence="5">
    <location>
        <begin position="420"/>
        <end position="524"/>
    </location>
</feature>
<keyword evidence="3" id="KW-0804">Transcription</keyword>
<dbReference type="InterPro" id="IPR018060">
    <property type="entry name" value="HTH_AraC"/>
</dbReference>
<evidence type="ECO:0000259" key="5">
    <source>
        <dbReference type="PROSITE" id="PS01124"/>
    </source>
</evidence>
<dbReference type="InterPro" id="IPR019734">
    <property type="entry name" value="TPR_rpt"/>
</dbReference>
<accession>A0ABT4WD55</accession>
<reference evidence="6 7" key="1">
    <citation type="journal article" date="2023" name="Chemosphere">
        <title>Whole genome analysis of Flavobacterium aziz-sancarii sp. nov., isolated from Ardley Island (Antarctica), revealed a rich resistome and bioremediation potential.</title>
        <authorList>
            <person name="Otur C."/>
            <person name="Okay S."/>
            <person name="Kurt-Kizildogan A."/>
        </authorList>
    </citation>
    <scope>NUCLEOTIDE SEQUENCE [LARGE SCALE GENOMIC DNA]</scope>
    <source>
        <strain evidence="6 7">AC</strain>
    </source>
</reference>
<dbReference type="EMBL" id="JAMZNK010000017">
    <property type="protein sequence ID" value="MDA6070391.1"/>
    <property type="molecule type" value="Genomic_DNA"/>
</dbReference>
<protein>
    <submittedName>
        <fullName evidence="6">Helix-turn-helix domain-containing protein</fullName>
    </submittedName>
</protein>
<evidence type="ECO:0000256" key="4">
    <source>
        <dbReference type="SAM" id="Phobius"/>
    </source>
</evidence>
<keyword evidence="7" id="KW-1185">Reference proteome</keyword>
<dbReference type="Pfam" id="PF13181">
    <property type="entry name" value="TPR_8"/>
    <property type="match status" value="1"/>
</dbReference>
<evidence type="ECO:0000256" key="3">
    <source>
        <dbReference type="ARBA" id="ARBA00023163"/>
    </source>
</evidence>
<dbReference type="PANTHER" id="PTHR43280">
    <property type="entry name" value="ARAC-FAMILY TRANSCRIPTIONAL REGULATOR"/>
    <property type="match status" value="1"/>
</dbReference>
<dbReference type="PANTHER" id="PTHR43280:SF2">
    <property type="entry name" value="HTH-TYPE TRANSCRIPTIONAL REGULATOR EXSA"/>
    <property type="match status" value="1"/>
</dbReference>
<dbReference type="Gene3D" id="1.10.10.60">
    <property type="entry name" value="Homeodomain-like"/>
    <property type="match status" value="2"/>
</dbReference>
<evidence type="ECO:0000313" key="6">
    <source>
        <dbReference type="EMBL" id="MDA6070391.1"/>
    </source>
</evidence>
<dbReference type="SUPFAM" id="SSF48452">
    <property type="entry name" value="TPR-like"/>
    <property type="match status" value="1"/>
</dbReference>
<organism evidence="6 7">
    <name type="scientific">Flavobacterium azizsancarii</name>
    <dbReference type="NCBI Taxonomy" id="2961580"/>
    <lineage>
        <taxon>Bacteria</taxon>
        <taxon>Pseudomonadati</taxon>
        <taxon>Bacteroidota</taxon>
        <taxon>Flavobacteriia</taxon>
        <taxon>Flavobacteriales</taxon>
        <taxon>Flavobacteriaceae</taxon>
        <taxon>Flavobacterium</taxon>
    </lineage>
</organism>
<dbReference type="PROSITE" id="PS01124">
    <property type="entry name" value="HTH_ARAC_FAMILY_2"/>
    <property type="match status" value="1"/>
</dbReference>
<name>A0ABT4WD55_9FLAO</name>
<dbReference type="SMART" id="SM00342">
    <property type="entry name" value="HTH_ARAC"/>
    <property type="match status" value="1"/>
</dbReference>
<evidence type="ECO:0000256" key="2">
    <source>
        <dbReference type="ARBA" id="ARBA00023125"/>
    </source>
</evidence>
<gene>
    <name evidence="6" type="ORF">NJT12_12240</name>
</gene>
<comment type="caution">
    <text evidence="6">The sequence shown here is derived from an EMBL/GenBank/DDBJ whole genome shotgun (WGS) entry which is preliminary data.</text>
</comment>
<proteinExistence type="predicted"/>
<dbReference type="Proteomes" id="UP001212170">
    <property type="component" value="Unassembled WGS sequence"/>
</dbReference>